<keyword evidence="9 11" id="KW-0406">Ion transport</keyword>
<sequence>MWKTFRVYIFLFAITGLIYPLVITGLAQLLFKEKAKGSIIYKDGKPVGSELIAQPFVSRGLFWSRPSAVDYNPLSSGGSNLAPTNPELYRRVSQRVKLFNEMPVPSYLVFASGSGLDPHLPPSAVYFQIKRVSKETGLTEEELKKLIEKHTEGRTLGIMGQERVNILKLNMELLKLMEISTHGRP</sequence>
<dbReference type="eggNOG" id="COG2156">
    <property type="taxonomic scope" value="Bacteria"/>
</dbReference>
<evidence type="ECO:0000256" key="8">
    <source>
        <dbReference type="ARBA" id="ARBA00022989"/>
    </source>
</evidence>
<feature type="transmembrane region" description="Helical" evidence="11">
    <location>
        <begin position="6"/>
        <end position="31"/>
    </location>
</feature>
<evidence type="ECO:0000313" key="12">
    <source>
        <dbReference type="EMBL" id="BAI68653.1"/>
    </source>
</evidence>
<dbReference type="RefSeq" id="WP_012962836.1">
    <property type="nucleotide sequence ID" value="NC_013799.1"/>
</dbReference>
<comment type="similarity">
    <text evidence="11">Belongs to the KdpC family.</text>
</comment>
<dbReference type="PANTHER" id="PTHR30042:SF2">
    <property type="entry name" value="POTASSIUM-TRANSPORTING ATPASE KDPC SUBUNIT"/>
    <property type="match status" value="1"/>
</dbReference>
<keyword evidence="3 11" id="KW-0633">Potassium transport</keyword>
<dbReference type="PIRSF" id="PIRSF001296">
    <property type="entry name" value="K_ATPase_KdpC"/>
    <property type="match status" value="1"/>
</dbReference>
<dbReference type="PATRIC" id="fig|608538.5.peg.187"/>
<dbReference type="AlphaFoldDB" id="D3DFQ1"/>
<dbReference type="NCBIfam" id="TIGR00681">
    <property type="entry name" value="kdpC"/>
    <property type="match status" value="1"/>
</dbReference>
<dbReference type="OrthoDB" id="9809491at2"/>
<dbReference type="InterPro" id="IPR003820">
    <property type="entry name" value="KdpC"/>
</dbReference>
<evidence type="ECO:0000256" key="2">
    <source>
        <dbReference type="ARBA" id="ARBA00022475"/>
    </source>
</evidence>
<dbReference type="NCBIfam" id="NF001454">
    <property type="entry name" value="PRK00315.1"/>
    <property type="match status" value="1"/>
</dbReference>
<evidence type="ECO:0000256" key="9">
    <source>
        <dbReference type="ARBA" id="ARBA00023065"/>
    </source>
</evidence>
<comment type="subunit">
    <text evidence="11">The system is composed of three essential subunits: KdpA, KdpB and KdpC.</text>
</comment>
<evidence type="ECO:0000256" key="11">
    <source>
        <dbReference type="HAMAP-Rule" id="MF_00276"/>
    </source>
</evidence>
<evidence type="ECO:0000256" key="6">
    <source>
        <dbReference type="ARBA" id="ARBA00022840"/>
    </source>
</evidence>
<dbReference type="KEGG" id="hth:HTH_0186"/>
<evidence type="ECO:0000256" key="5">
    <source>
        <dbReference type="ARBA" id="ARBA00022741"/>
    </source>
</evidence>
<name>D3DFQ1_HYDTT</name>
<dbReference type="HAMAP" id="MF_00276">
    <property type="entry name" value="KdpC"/>
    <property type="match status" value="1"/>
</dbReference>
<gene>
    <name evidence="11 12" type="primary">kdpC</name>
    <name evidence="12" type="ordered locus">HTH_0186</name>
</gene>
<dbReference type="GO" id="GO:0005886">
    <property type="term" value="C:plasma membrane"/>
    <property type="evidence" value="ECO:0007669"/>
    <property type="project" value="UniProtKB-SubCell"/>
</dbReference>
<dbReference type="PANTHER" id="PTHR30042">
    <property type="entry name" value="POTASSIUM-TRANSPORTING ATPASE C CHAIN"/>
    <property type="match status" value="1"/>
</dbReference>
<accession>D3DFQ1</accession>
<dbReference type="STRING" id="608538.HTH_0186"/>
<reference evidence="12 13" key="1">
    <citation type="journal article" date="2010" name="J. Bacteriol.">
        <title>Complete genome sequence of the thermophilic, obligately chemolithoautotrophic hydrogen-oxidizing bacterium Hydrogenobacter thermophilus TK-6.</title>
        <authorList>
            <person name="Arai H."/>
            <person name="Kanbe H."/>
            <person name="Ishii M."/>
            <person name="Igarashi Y."/>
        </authorList>
    </citation>
    <scope>NUCLEOTIDE SEQUENCE [LARGE SCALE GENOMIC DNA]</scope>
    <source>
        <strain evidence="13">DSM 6534 / IAM 12695 / TK-6 [Tokyo]</strain>
    </source>
</reference>
<evidence type="ECO:0000256" key="1">
    <source>
        <dbReference type="ARBA" id="ARBA00022448"/>
    </source>
</evidence>
<dbReference type="EMBL" id="AP011112">
    <property type="protein sequence ID" value="BAI68653.1"/>
    <property type="molecule type" value="Genomic_DNA"/>
</dbReference>
<keyword evidence="7 11" id="KW-0630">Potassium</keyword>
<comment type="subcellular location">
    <subcellularLocation>
        <location evidence="11">Cell inner membrane</location>
        <topology evidence="11">Single-pass membrane protein</topology>
    </subcellularLocation>
</comment>
<dbReference type="KEGG" id="hte:Hydth_0187"/>
<dbReference type="GO" id="GO:0008556">
    <property type="term" value="F:P-type potassium transmembrane transporter activity"/>
    <property type="evidence" value="ECO:0007669"/>
    <property type="project" value="InterPro"/>
</dbReference>
<evidence type="ECO:0000256" key="7">
    <source>
        <dbReference type="ARBA" id="ARBA00022958"/>
    </source>
</evidence>
<keyword evidence="2 11" id="KW-1003">Cell membrane</keyword>
<keyword evidence="13" id="KW-1185">Reference proteome</keyword>
<keyword evidence="6 11" id="KW-0067">ATP-binding</keyword>
<evidence type="ECO:0000256" key="10">
    <source>
        <dbReference type="ARBA" id="ARBA00023136"/>
    </source>
</evidence>
<keyword evidence="11" id="KW-0997">Cell inner membrane</keyword>
<keyword evidence="1 11" id="KW-0813">Transport</keyword>
<evidence type="ECO:0000256" key="3">
    <source>
        <dbReference type="ARBA" id="ARBA00022538"/>
    </source>
</evidence>
<organism evidence="12 13">
    <name type="scientific">Hydrogenobacter thermophilus (strain DSM 6534 / IAM 12695 / TK-6)</name>
    <dbReference type="NCBI Taxonomy" id="608538"/>
    <lineage>
        <taxon>Bacteria</taxon>
        <taxon>Pseudomonadati</taxon>
        <taxon>Aquificota</taxon>
        <taxon>Aquificia</taxon>
        <taxon>Aquificales</taxon>
        <taxon>Aquificaceae</taxon>
        <taxon>Hydrogenobacter</taxon>
    </lineage>
</organism>
<protein>
    <recommendedName>
        <fullName evidence="11">Potassium-transporting ATPase KdpC subunit</fullName>
    </recommendedName>
    <alternativeName>
        <fullName evidence="11">ATP phosphohydrolase [potassium-transporting] C chain</fullName>
    </alternativeName>
    <alternativeName>
        <fullName evidence="11">Potassium-binding and translocating subunit C</fullName>
    </alternativeName>
    <alternativeName>
        <fullName evidence="11">Potassium-translocating ATPase C chain</fullName>
    </alternativeName>
</protein>
<dbReference type="GO" id="GO:0005524">
    <property type="term" value="F:ATP binding"/>
    <property type="evidence" value="ECO:0007669"/>
    <property type="project" value="UniProtKB-UniRule"/>
</dbReference>
<keyword evidence="5 11" id="KW-0547">Nucleotide-binding</keyword>
<keyword evidence="10 11" id="KW-0472">Membrane</keyword>
<comment type="function">
    <text evidence="11">Part of the high-affinity ATP-driven potassium transport (or Kdp) system, which catalyzes the hydrolysis of ATP coupled with the electrogenic transport of potassium into the cytoplasm. This subunit acts as a catalytic chaperone that increases the ATP-binding affinity of the ATP-hydrolyzing subunit KdpB by the formation of a transient KdpB/KdpC/ATP ternary complex.</text>
</comment>
<dbReference type="Pfam" id="PF02669">
    <property type="entry name" value="KdpC"/>
    <property type="match status" value="1"/>
</dbReference>
<keyword evidence="8 11" id="KW-1133">Transmembrane helix</keyword>
<evidence type="ECO:0000313" key="13">
    <source>
        <dbReference type="Proteomes" id="UP000002574"/>
    </source>
</evidence>
<proteinExistence type="inferred from homology"/>
<evidence type="ECO:0000256" key="4">
    <source>
        <dbReference type="ARBA" id="ARBA00022692"/>
    </source>
</evidence>
<keyword evidence="4 11" id="KW-0812">Transmembrane</keyword>
<dbReference type="Proteomes" id="UP000002574">
    <property type="component" value="Chromosome"/>
</dbReference>